<evidence type="ECO:0000313" key="4">
    <source>
        <dbReference type="Proteomes" id="UP000250043"/>
    </source>
</evidence>
<organism evidence="3 4">
    <name type="scientific">Obba rivulosa</name>
    <dbReference type="NCBI Taxonomy" id="1052685"/>
    <lineage>
        <taxon>Eukaryota</taxon>
        <taxon>Fungi</taxon>
        <taxon>Dikarya</taxon>
        <taxon>Basidiomycota</taxon>
        <taxon>Agaricomycotina</taxon>
        <taxon>Agaricomycetes</taxon>
        <taxon>Polyporales</taxon>
        <taxon>Gelatoporiaceae</taxon>
        <taxon>Obba</taxon>
    </lineage>
</organism>
<reference evidence="3 4" key="1">
    <citation type="submission" date="2016-07" db="EMBL/GenBank/DDBJ databases">
        <title>Draft genome of the white-rot fungus Obba rivulosa 3A-2.</title>
        <authorList>
            <consortium name="DOE Joint Genome Institute"/>
            <person name="Miettinen O."/>
            <person name="Riley R."/>
            <person name="Acob R."/>
            <person name="Barry K."/>
            <person name="Cullen D."/>
            <person name="De Vries R."/>
            <person name="Hainaut M."/>
            <person name="Hatakka A."/>
            <person name="Henrissat B."/>
            <person name="Hilden K."/>
            <person name="Kuo R."/>
            <person name="Labutti K."/>
            <person name="Lipzen A."/>
            <person name="Makela M.R."/>
            <person name="Sandor L."/>
            <person name="Spatafora J.W."/>
            <person name="Grigoriev I.V."/>
            <person name="Hibbett D.S."/>
        </authorList>
    </citation>
    <scope>NUCLEOTIDE SEQUENCE [LARGE SCALE GENOMIC DNA]</scope>
    <source>
        <strain evidence="3 4">3A-2</strain>
    </source>
</reference>
<dbReference type="Pfam" id="PF06330">
    <property type="entry name" value="TRI5"/>
    <property type="match status" value="1"/>
</dbReference>
<keyword evidence="2" id="KW-0456">Lyase</keyword>
<dbReference type="AlphaFoldDB" id="A0A8E2ASR2"/>
<dbReference type="Proteomes" id="UP000250043">
    <property type="component" value="Unassembled WGS sequence"/>
</dbReference>
<keyword evidence="4" id="KW-1185">Reference proteome</keyword>
<gene>
    <name evidence="3" type="ORF">OBBRIDRAFT_794022</name>
</gene>
<dbReference type="SFLD" id="SFLDG01021">
    <property type="entry name" value="Trichodiene_Synthase_Like"/>
    <property type="match status" value="1"/>
</dbReference>
<dbReference type="OrthoDB" id="2998174at2759"/>
<comment type="similarity">
    <text evidence="1">Belongs to the trichodiene synthase family.</text>
</comment>
<sequence>MPTAVTPVEPERLSRRTQLVTPSSVDVSSIEEQISVAQISNAAISGFLGRLDITVPPFERDLKLEQRVDEIMQSWNCPPCPRPYVVTAIDITAMAYKHVQDFEAKAIIVIFTALAITLDDPEILAHLSSENFCLDVATGRIHEDDGWLAEYAKILSGMWTHFPRFSASTIFASGIDFVNGCILENTYHEPVVSASFVEYRRNKTGICDAYASFIWEAAQFPDEKEYVQAIPEAAAYCNYVNDIMSFYKEELAGETGTYLQDRAKVSGKSPLAALYDLIDDTVAIVERARATLGEGRARKSWEAFVSGYISFHVHSPRYRLAEIIDRKYMTP</sequence>
<evidence type="ECO:0000313" key="3">
    <source>
        <dbReference type="EMBL" id="OCH89693.1"/>
    </source>
</evidence>
<accession>A0A8E2ASR2</accession>
<proteinExistence type="inferred from homology"/>
<dbReference type="GO" id="GO:0016838">
    <property type="term" value="F:carbon-oxygen lyase activity, acting on phosphates"/>
    <property type="evidence" value="ECO:0007669"/>
    <property type="project" value="InterPro"/>
</dbReference>
<dbReference type="InterPro" id="IPR008949">
    <property type="entry name" value="Isoprenoid_synthase_dom_sf"/>
</dbReference>
<dbReference type="SUPFAM" id="SSF48576">
    <property type="entry name" value="Terpenoid synthases"/>
    <property type="match status" value="1"/>
</dbReference>
<dbReference type="SFLD" id="SFLDS00005">
    <property type="entry name" value="Isoprenoid_Synthase_Type_I"/>
    <property type="match status" value="1"/>
</dbReference>
<evidence type="ECO:0000256" key="1">
    <source>
        <dbReference type="ARBA" id="ARBA00007946"/>
    </source>
</evidence>
<protein>
    <submittedName>
        <fullName evidence="3">Terpenoid synthase</fullName>
    </submittedName>
</protein>
<name>A0A8E2ASR2_9APHY</name>
<dbReference type="Gene3D" id="1.10.600.10">
    <property type="entry name" value="Farnesyl Diphosphate Synthase"/>
    <property type="match status" value="1"/>
</dbReference>
<evidence type="ECO:0000256" key="2">
    <source>
        <dbReference type="ARBA" id="ARBA00023239"/>
    </source>
</evidence>
<dbReference type="InterPro" id="IPR024652">
    <property type="entry name" value="Trichodiene_synth"/>
</dbReference>
<dbReference type="EMBL" id="KV722421">
    <property type="protein sequence ID" value="OCH89693.1"/>
    <property type="molecule type" value="Genomic_DNA"/>
</dbReference>